<organism evidence="2 3">
    <name type="scientific">Rangifer tarandus platyrhynchus</name>
    <name type="common">Svalbard reindeer</name>
    <dbReference type="NCBI Taxonomy" id="3082113"/>
    <lineage>
        <taxon>Eukaryota</taxon>
        <taxon>Metazoa</taxon>
        <taxon>Chordata</taxon>
        <taxon>Craniata</taxon>
        <taxon>Vertebrata</taxon>
        <taxon>Euteleostomi</taxon>
        <taxon>Mammalia</taxon>
        <taxon>Eutheria</taxon>
        <taxon>Laurasiatheria</taxon>
        <taxon>Artiodactyla</taxon>
        <taxon>Ruminantia</taxon>
        <taxon>Pecora</taxon>
        <taxon>Cervidae</taxon>
        <taxon>Odocoileinae</taxon>
        <taxon>Rangifer</taxon>
    </lineage>
</organism>
<reference evidence="2" key="1">
    <citation type="submission" date="2023-04" db="EMBL/GenBank/DDBJ databases">
        <authorList>
            <consortium name="ELIXIR-Norway"/>
        </authorList>
    </citation>
    <scope>NUCLEOTIDE SEQUENCE [LARGE SCALE GENOMIC DNA]</scope>
</reference>
<dbReference type="Proteomes" id="UP001176941">
    <property type="component" value="Chromosome 29"/>
</dbReference>
<gene>
    <name evidence="2" type="ORF">MRATA1EN1_LOCUS18121</name>
</gene>
<evidence type="ECO:0000256" key="1">
    <source>
        <dbReference type="SAM" id="MobiDB-lite"/>
    </source>
</evidence>
<evidence type="ECO:0000313" key="2">
    <source>
        <dbReference type="EMBL" id="CAI9169159.1"/>
    </source>
</evidence>
<feature type="compositionally biased region" description="Polar residues" evidence="1">
    <location>
        <begin position="52"/>
        <end position="62"/>
    </location>
</feature>
<evidence type="ECO:0000313" key="3">
    <source>
        <dbReference type="Proteomes" id="UP001176941"/>
    </source>
</evidence>
<accession>A0ABN8Z5U2</accession>
<protein>
    <submittedName>
        <fullName evidence="2">Uncharacterized protein</fullName>
    </submittedName>
</protein>
<sequence length="103" mass="10913">MGAAQGQQHVGCSVTKCEFFSLETGAKRPREHGFMVGAGIEKCGCRAGQPSFPRSTAMSDQTPAAAEMRRTSRWTDGTGHLRDGSRPSAPVFPSSLDPAVLGF</sequence>
<proteinExistence type="predicted"/>
<keyword evidence="3" id="KW-1185">Reference proteome</keyword>
<feature type="region of interest" description="Disordered" evidence="1">
    <location>
        <begin position="52"/>
        <end position="103"/>
    </location>
</feature>
<dbReference type="EMBL" id="OX459965">
    <property type="protein sequence ID" value="CAI9169159.1"/>
    <property type="molecule type" value="Genomic_DNA"/>
</dbReference>
<name>A0ABN8Z5U2_RANTA</name>